<dbReference type="Proteomes" id="UP000585363">
    <property type="component" value="Unassembled WGS sequence"/>
</dbReference>
<dbReference type="AlphaFoldDB" id="A0A848MJU8"/>
<sequence length="312" mass="33725">MNRKIIFDTDIGVDDAFALAYAAKTQTILGITTVFGNVPVGQAVKNAKLFARQIGLDAPVFRGCSRPLGLAQISNSAKVHGSDGLGDVLSNPFDDQADNAVSFIIDTIKSQPGEVTLVAIGPLTNIAMAINLAPEIIPLVKEVVIMGGAFGTHGHAGNVSPQSEFNIWKDPHAADQVLSSALPVVVLPLDVTHEVLISGEEIRQLNVPILTQISQGYLKYSLEREGFEGMALHDTLTISWLNHPEFYTTVKSPVRVVTEGISLGQTLRRLTHLASRYDPFAECGEQTLCLQVNAQLVREAFLSCLQQSKEQK</sequence>
<proteinExistence type="predicted"/>
<reference evidence="4 5" key="1">
    <citation type="submission" date="2020-01" db="EMBL/GenBank/DDBJ databases">
        <authorList>
            <person name="Lee S.D."/>
        </authorList>
    </citation>
    <scope>NUCLEOTIDE SEQUENCE [LARGE SCALE GENOMIC DNA]</scope>
    <source>
        <strain evidence="4 5">SAP-1</strain>
    </source>
</reference>
<dbReference type="RefSeq" id="WP_169403257.1">
    <property type="nucleotide sequence ID" value="NZ_JAADJU010000005.1"/>
</dbReference>
<dbReference type="SUPFAM" id="SSF53590">
    <property type="entry name" value="Nucleoside hydrolase"/>
    <property type="match status" value="1"/>
</dbReference>
<dbReference type="GO" id="GO:0006152">
    <property type="term" value="P:purine nucleoside catabolic process"/>
    <property type="evidence" value="ECO:0007669"/>
    <property type="project" value="TreeGrafter"/>
</dbReference>
<dbReference type="GO" id="GO:0008477">
    <property type="term" value="F:purine nucleosidase activity"/>
    <property type="evidence" value="ECO:0007669"/>
    <property type="project" value="TreeGrafter"/>
</dbReference>
<dbReference type="EMBL" id="JAADJU010000005">
    <property type="protein sequence ID" value="NMP27556.1"/>
    <property type="molecule type" value="Genomic_DNA"/>
</dbReference>
<dbReference type="PANTHER" id="PTHR12304">
    <property type="entry name" value="INOSINE-URIDINE PREFERRING NUCLEOSIDE HYDROLASE"/>
    <property type="match status" value="1"/>
</dbReference>
<dbReference type="Pfam" id="PF01156">
    <property type="entry name" value="IU_nuc_hydro"/>
    <property type="match status" value="1"/>
</dbReference>
<comment type="caution">
    <text evidence="4">The sequence shown here is derived from an EMBL/GenBank/DDBJ whole genome shotgun (WGS) entry which is preliminary data.</text>
</comment>
<evidence type="ECO:0000313" key="5">
    <source>
        <dbReference type="Proteomes" id="UP000585363"/>
    </source>
</evidence>
<evidence type="ECO:0000259" key="3">
    <source>
        <dbReference type="Pfam" id="PF01156"/>
    </source>
</evidence>
<dbReference type="InterPro" id="IPR036452">
    <property type="entry name" value="Ribo_hydro-like"/>
</dbReference>
<dbReference type="InterPro" id="IPR023186">
    <property type="entry name" value="IUNH"/>
</dbReference>
<organism evidence="4 5">
    <name type="scientific">Rouxiella aceris</name>
    <dbReference type="NCBI Taxonomy" id="2703884"/>
    <lineage>
        <taxon>Bacteria</taxon>
        <taxon>Pseudomonadati</taxon>
        <taxon>Pseudomonadota</taxon>
        <taxon>Gammaproteobacteria</taxon>
        <taxon>Enterobacterales</taxon>
        <taxon>Yersiniaceae</taxon>
        <taxon>Rouxiella</taxon>
    </lineage>
</organism>
<evidence type="ECO:0000256" key="2">
    <source>
        <dbReference type="ARBA" id="ARBA00023295"/>
    </source>
</evidence>
<dbReference type="InterPro" id="IPR001910">
    <property type="entry name" value="Inosine/uridine_hydrolase_dom"/>
</dbReference>
<keyword evidence="5" id="KW-1185">Reference proteome</keyword>
<dbReference type="GO" id="GO:0005829">
    <property type="term" value="C:cytosol"/>
    <property type="evidence" value="ECO:0007669"/>
    <property type="project" value="TreeGrafter"/>
</dbReference>
<evidence type="ECO:0000256" key="1">
    <source>
        <dbReference type="ARBA" id="ARBA00022801"/>
    </source>
</evidence>
<gene>
    <name evidence="4" type="ORF">GW590_11865</name>
</gene>
<dbReference type="Gene3D" id="3.90.245.10">
    <property type="entry name" value="Ribonucleoside hydrolase-like"/>
    <property type="match status" value="1"/>
</dbReference>
<reference evidence="4 5" key="2">
    <citation type="submission" date="2020-06" db="EMBL/GenBank/DDBJ databases">
        <title>Polyphasic characterization of a Rahnella strain isolated from tree sap.</title>
        <authorList>
            <person name="Kim I.S."/>
        </authorList>
    </citation>
    <scope>NUCLEOTIDE SEQUENCE [LARGE SCALE GENOMIC DNA]</scope>
    <source>
        <strain evidence="4 5">SAP-1</strain>
    </source>
</reference>
<protein>
    <submittedName>
        <fullName evidence="4">Nucleoside hydrolase</fullName>
    </submittedName>
</protein>
<evidence type="ECO:0000313" key="4">
    <source>
        <dbReference type="EMBL" id="NMP27556.1"/>
    </source>
</evidence>
<dbReference type="PANTHER" id="PTHR12304:SF4">
    <property type="entry name" value="URIDINE NUCLEOSIDASE"/>
    <property type="match status" value="1"/>
</dbReference>
<feature type="domain" description="Inosine/uridine-preferring nucleoside hydrolase" evidence="3">
    <location>
        <begin position="5"/>
        <end position="269"/>
    </location>
</feature>
<accession>A0A848MJU8</accession>
<name>A0A848MJU8_9GAMM</name>
<keyword evidence="2" id="KW-0326">Glycosidase</keyword>
<keyword evidence="1 4" id="KW-0378">Hydrolase</keyword>